<proteinExistence type="predicted"/>
<name>A0A8H6LVY1_9AGAR</name>
<evidence type="ECO:0000313" key="2">
    <source>
        <dbReference type="EMBL" id="KAF6744169.1"/>
    </source>
</evidence>
<sequence length="239" mass="25792">MPGSQSNCEFTKKKSGYLGLLGMPPPPASIAQVLPSTFLVGVVMRGGSAEAGSLSSSSALNQASIFGVGSHYSWQRSQLYSFQYSFQGQRVQARVVRRMGWPANFGRRRLSRRYFAARGAGAPLQLAPKSQRPSNERLRPARNGSTFTSPLGSCVKYRLGLVGIAGNAESRGGFLWKGYGYPEAAIELAWPWELTRRVPEGLGCLPDYGLAGDSPSVAELVVMSVAQSKRARGRESLNS</sequence>
<dbReference type="AlphaFoldDB" id="A0A8H6LVY1"/>
<accession>A0A8H6LVY1</accession>
<comment type="caution">
    <text evidence="2">The sequence shown here is derived from an EMBL/GenBank/DDBJ whole genome shotgun (WGS) entry which is preliminary data.</text>
</comment>
<evidence type="ECO:0000256" key="1">
    <source>
        <dbReference type="SAM" id="MobiDB-lite"/>
    </source>
</evidence>
<dbReference type="EMBL" id="JACGCI010000126">
    <property type="protein sequence ID" value="KAF6744169.1"/>
    <property type="molecule type" value="Genomic_DNA"/>
</dbReference>
<keyword evidence="3" id="KW-1185">Reference proteome</keyword>
<protein>
    <submittedName>
        <fullName evidence="2">Uncharacterized protein</fullName>
    </submittedName>
</protein>
<gene>
    <name evidence="2" type="ORF">DFP72DRAFT_857898</name>
</gene>
<evidence type="ECO:0000313" key="3">
    <source>
        <dbReference type="Proteomes" id="UP000521943"/>
    </source>
</evidence>
<organism evidence="2 3">
    <name type="scientific">Ephemerocybe angulata</name>
    <dbReference type="NCBI Taxonomy" id="980116"/>
    <lineage>
        <taxon>Eukaryota</taxon>
        <taxon>Fungi</taxon>
        <taxon>Dikarya</taxon>
        <taxon>Basidiomycota</taxon>
        <taxon>Agaricomycotina</taxon>
        <taxon>Agaricomycetes</taxon>
        <taxon>Agaricomycetidae</taxon>
        <taxon>Agaricales</taxon>
        <taxon>Agaricineae</taxon>
        <taxon>Psathyrellaceae</taxon>
        <taxon>Ephemerocybe</taxon>
    </lineage>
</organism>
<reference evidence="2 3" key="1">
    <citation type="submission" date="2020-07" db="EMBL/GenBank/DDBJ databases">
        <title>Comparative genomics of pyrophilous fungi reveals a link between fire events and developmental genes.</title>
        <authorList>
            <consortium name="DOE Joint Genome Institute"/>
            <person name="Steindorff A.S."/>
            <person name="Carver A."/>
            <person name="Calhoun S."/>
            <person name="Stillman K."/>
            <person name="Liu H."/>
            <person name="Lipzen A."/>
            <person name="Pangilinan J."/>
            <person name="Labutti K."/>
            <person name="Bruns T.D."/>
            <person name="Grigoriev I.V."/>
        </authorList>
    </citation>
    <scope>NUCLEOTIDE SEQUENCE [LARGE SCALE GENOMIC DNA]</scope>
    <source>
        <strain evidence="2 3">CBS 144469</strain>
    </source>
</reference>
<dbReference type="Proteomes" id="UP000521943">
    <property type="component" value="Unassembled WGS sequence"/>
</dbReference>
<feature type="region of interest" description="Disordered" evidence="1">
    <location>
        <begin position="126"/>
        <end position="145"/>
    </location>
</feature>